<keyword evidence="2" id="KW-1185">Reference proteome</keyword>
<accession>A0A563U134</accession>
<dbReference type="EMBL" id="VOEI01000004">
    <property type="protein sequence ID" value="TWR25355.1"/>
    <property type="molecule type" value="Genomic_DNA"/>
</dbReference>
<organism evidence="1 2">
    <name type="scientific">Mucilaginibacter achroorhodeus</name>
    <dbReference type="NCBI Taxonomy" id="2599294"/>
    <lineage>
        <taxon>Bacteria</taxon>
        <taxon>Pseudomonadati</taxon>
        <taxon>Bacteroidota</taxon>
        <taxon>Sphingobacteriia</taxon>
        <taxon>Sphingobacteriales</taxon>
        <taxon>Sphingobacteriaceae</taxon>
        <taxon>Mucilaginibacter</taxon>
    </lineage>
</organism>
<name>A0A563U134_9SPHI</name>
<dbReference type="AlphaFoldDB" id="A0A563U134"/>
<reference evidence="1 2" key="1">
    <citation type="submission" date="2019-07" db="EMBL/GenBank/DDBJ databases">
        <authorList>
            <person name="Kim J."/>
        </authorList>
    </citation>
    <scope>NUCLEOTIDE SEQUENCE [LARGE SCALE GENOMIC DNA]</scope>
    <source>
        <strain evidence="1 2">MJ1a</strain>
    </source>
</reference>
<gene>
    <name evidence="1" type="ORF">FPZ42_12170</name>
</gene>
<evidence type="ECO:0000313" key="2">
    <source>
        <dbReference type="Proteomes" id="UP000318010"/>
    </source>
</evidence>
<protein>
    <recommendedName>
        <fullName evidence="3">Aspartyl protease</fullName>
    </recommendedName>
</protein>
<evidence type="ECO:0000313" key="1">
    <source>
        <dbReference type="EMBL" id="TWR25355.1"/>
    </source>
</evidence>
<dbReference type="OrthoDB" id="790019at2"/>
<dbReference type="Proteomes" id="UP000318010">
    <property type="component" value="Unassembled WGS sequence"/>
</dbReference>
<evidence type="ECO:0008006" key="3">
    <source>
        <dbReference type="Google" id="ProtNLM"/>
    </source>
</evidence>
<proteinExistence type="predicted"/>
<comment type="caution">
    <text evidence="1">The sequence shown here is derived from an EMBL/GenBank/DDBJ whole genome shotgun (WGS) entry which is preliminary data.</text>
</comment>
<sequence>MIITSVAQASRFSLKNEQVDTTDFSITSPVSLNVYPAKLNNGSGPGRIYINAMRIGGVPITLPLLFDTGSAGVTLDALKIFPPELVDEHGFKFKKGQDTLTYKGIVVTRTTVQKVYGSAGAVETKEFGNIGFATLMVGDQTGALNLRKMPVMFFYAKSTNGKESTNGLGSVFGVNTTFNTVTGVNERTTFNLVSPLKYLNYRNGLIPGFKLSALQLFGCAIKIPGSCRPSRSLTVGLTNADFQKYRFNQLTPQATAQTGQVSGHFPTYPELPLYHPEIAAAIATESQQIPVSVLLDSGNPGVVLNASSEDLHADQYPIIKLMLPFGQTYFYNQRRANFSTRFNPSSKRSVFGIYFFTVFGFAEDYQNGRIGLNRTAN</sequence>
<dbReference type="RefSeq" id="WP_146271761.1">
    <property type="nucleotide sequence ID" value="NZ_VOEI01000004.1"/>
</dbReference>